<evidence type="ECO:0000313" key="5">
    <source>
        <dbReference type="Proteomes" id="UP001188597"/>
    </source>
</evidence>
<proteinExistence type="predicted"/>
<dbReference type="EMBL" id="JAVXUP010004677">
    <property type="protein sequence ID" value="KAK2996814.1"/>
    <property type="molecule type" value="Genomic_DNA"/>
</dbReference>
<name>A0AA88RV07_9ASTE</name>
<protein>
    <recommendedName>
        <fullName evidence="3">NAD(P)-binding domain-containing protein</fullName>
    </recommendedName>
</protein>
<dbReference type="InterPro" id="IPR016040">
    <property type="entry name" value="NAD(P)-bd_dom"/>
</dbReference>
<evidence type="ECO:0000256" key="2">
    <source>
        <dbReference type="SAM" id="MobiDB-lite"/>
    </source>
</evidence>
<evidence type="ECO:0000259" key="3">
    <source>
        <dbReference type="Pfam" id="PF13460"/>
    </source>
</evidence>
<dbReference type="InterPro" id="IPR036291">
    <property type="entry name" value="NAD(P)-bd_dom_sf"/>
</dbReference>
<organism evidence="4 5">
    <name type="scientific">Escallonia herrerae</name>
    <dbReference type="NCBI Taxonomy" id="1293975"/>
    <lineage>
        <taxon>Eukaryota</taxon>
        <taxon>Viridiplantae</taxon>
        <taxon>Streptophyta</taxon>
        <taxon>Embryophyta</taxon>
        <taxon>Tracheophyta</taxon>
        <taxon>Spermatophyta</taxon>
        <taxon>Magnoliopsida</taxon>
        <taxon>eudicotyledons</taxon>
        <taxon>Gunneridae</taxon>
        <taxon>Pentapetalae</taxon>
        <taxon>asterids</taxon>
        <taxon>campanulids</taxon>
        <taxon>Escalloniales</taxon>
        <taxon>Escalloniaceae</taxon>
        <taxon>Escallonia</taxon>
    </lineage>
</organism>
<accession>A0AA88RV07</accession>
<reference evidence="4" key="1">
    <citation type="submission" date="2022-12" db="EMBL/GenBank/DDBJ databases">
        <title>Draft genome assemblies for two species of Escallonia (Escalloniales).</title>
        <authorList>
            <person name="Chanderbali A."/>
            <person name="Dervinis C."/>
            <person name="Anghel I."/>
            <person name="Soltis D."/>
            <person name="Soltis P."/>
            <person name="Zapata F."/>
        </authorList>
    </citation>
    <scope>NUCLEOTIDE SEQUENCE</scope>
    <source>
        <strain evidence="4">UCBG64.0493</strain>
        <tissue evidence="4">Leaf</tissue>
    </source>
</reference>
<evidence type="ECO:0000256" key="1">
    <source>
        <dbReference type="SAM" id="Coils"/>
    </source>
</evidence>
<sequence>MAPTLTSNSFPYTTTPHTRPTLKNQRLTVCAKNAGPFPPFRLGKPTEDSSSEEDQTEKPAKSSPFRFDFGKLPDVKSLIPVVTNPTSGLSFNQRRKDPGTVFVAGATGQVGVRISQMLLREGFSVRAGVSELGAAQELARFAATYKIISIEELKRFNAVQSSFQDAESIAKAIGNACKVVVTIGPAENGPITEVTPSDALQVIEAARLAGVGHVAVVYDASTNGSTYNVLDGISSFFGNLFSKSQPLTFAEFLEKMVETDVSYTLIKTKLTEDFSPESSYNIVVSAEGSGGADDYKVAKSQIASLVADVFSNTAVSENKAKATACSYTSLNSYKSAKWMRLLCAKLPDSAIRTLTPYVLIILWSLNLPHLSLAQVVEVFTDPSAPSRPIEELFSAIPEDGRRKALAEALAKAKAEEAIKATEKAREAAEAAKKLEEEVKKLEQQQARAASLAEEAQEKAAGAGAPFEGLFDKAKDLRSGLSWDKLSSQLASAVPKPSEKPKVQIATVRGQAKASTLPAKKAVVKQTTPKLRLFKAKDTKAKEPEPKAEVRKVFGGLFQQQTMYVDDD</sequence>
<dbReference type="AlphaFoldDB" id="A0AA88RV07"/>
<evidence type="ECO:0000313" key="4">
    <source>
        <dbReference type="EMBL" id="KAK2996814.1"/>
    </source>
</evidence>
<keyword evidence="5" id="KW-1185">Reference proteome</keyword>
<dbReference type="Proteomes" id="UP001188597">
    <property type="component" value="Unassembled WGS sequence"/>
</dbReference>
<dbReference type="Gene3D" id="3.40.50.720">
    <property type="entry name" value="NAD(P)-binding Rossmann-like Domain"/>
    <property type="match status" value="1"/>
</dbReference>
<dbReference type="Pfam" id="PF13460">
    <property type="entry name" value="NAD_binding_10"/>
    <property type="match status" value="1"/>
</dbReference>
<dbReference type="SUPFAM" id="SSF51735">
    <property type="entry name" value="NAD(P)-binding Rossmann-fold domains"/>
    <property type="match status" value="1"/>
</dbReference>
<feature type="region of interest" description="Disordered" evidence="2">
    <location>
        <begin position="1"/>
        <end position="67"/>
    </location>
</feature>
<feature type="compositionally biased region" description="Polar residues" evidence="2">
    <location>
        <begin position="1"/>
        <end position="27"/>
    </location>
</feature>
<feature type="domain" description="NAD(P)-binding" evidence="3">
    <location>
        <begin position="105"/>
        <end position="312"/>
    </location>
</feature>
<gene>
    <name evidence="4" type="ORF">RJ639_025842</name>
</gene>
<feature type="coiled-coil region" evidence="1">
    <location>
        <begin position="411"/>
        <end position="458"/>
    </location>
</feature>
<dbReference type="PANTHER" id="PTHR47711:SF2">
    <property type="entry name" value="PROTEIN PLASTID TRANSCRIPTIONALLY ACTIVE 16, CHLOROPLASTIC"/>
    <property type="match status" value="1"/>
</dbReference>
<dbReference type="PANTHER" id="PTHR47711">
    <property type="entry name" value="PROTEIN PLASTID TRANSCRIPTIONALLY ACTIVE 16, CHLOROPLASTIC"/>
    <property type="match status" value="1"/>
</dbReference>
<comment type="caution">
    <text evidence="4">The sequence shown here is derived from an EMBL/GenBank/DDBJ whole genome shotgun (WGS) entry which is preliminary data.</text>
</comment>
<keyword evidence="1" id="KW-0175">Coiled coil</keyword>